<dbReference type="AlphaFoldDB" id="A0A2N3R8U2"/>
<dbReference type="PANTHER" id="PTHR43649">
    <property type="entry name" value="ARABINOSE-BINDING PROTEIN-RELATED"/>
    <property type="match status" value="1"/>
</dbReference>
<evidence type="ECO:0000256" key="1">
    <source>
        <dbReference type="SAM" id="SignalP"/>
    </source>
</evidence>
<feature type="chain" id="PRO_5038552108" evidence="1">
    <location>
        <begin position="24"/>
        <end position="428"/>
    </location>
</feature>
<dbReference type="RefSeq" id="WP_101433042.1">
    <property type="nucleotide sequence ID" value="NZ_PCHJ01000018.1"/>
</dbReference>
<accession>A0A2N3R8U2</accession>
<dbReference type="SUPFAM" id="SSF53850">
    <property type="entry name" value="Periplasmic binding protein-like II"/>
    <property type="match status" value="1"/>
</dbReference>
<evidence type="ECO:0000313" key="2">
    <source>
        <dbReference type="EMBL" id="PKV08210.1"/>
    </source>
</evidence>
<reference evidence="2 3" key="1">
    <citation type="submission" date="2017-10" db="EMBL/GenBank/DDBJ databases">
        <title>Bifidobacterium genomics.</title>
        <authorList>
            <person name="Lugli G.A."/>
            <person name="Milani C."/>
            <person name="Mancabelli L."/>
        </authorList>
    </citation>
    <scope>NUCLEOTIDE SEQUENCE [LARGE SCALE GENOMIC DNA]</scope>
    <source>
        <strain evidence="2 3">1460B</strain>
    </source>
</reference>
<proteinExistence type="predicted"/>
<gene>
    <name evidence="2" type="ORF">CQR44_1567</name>
</gene>
<feature type="signal peptide" evidence="1">
    <location>
        <begin position="1"/>
        <end position="23"/>
    </location>
</feature>
<sequence length="428" mass="47418">MKLSFAKRACTCAVAVLSLFGFGGCGSSQQSGTITWLSARPASEGSIKAIKQIANEYAKSHQGFKLEFQNISDRPSYNQKLKVLASSNRLPELWDADPDPYFAKLVKDGRAEDIGKLYKDIGVTNRFYHISTKYPTMADGSLHLMTFNANAEYFWYNKDAFRKAGIAEEPKTFDELLTDLQKLKDTGVIPIALDGKDQWPFYRFLGMIPYRETGNEFLAKLKVGKESMASPTGQAGIAFLQKMSAYFQPGFTNSDATATLNLFKSKRAAITYDGTWNLPSYVDDSGNLKSDIGYFRLPMLGKGDKTAPTDFFANSGIGTAVSKGKLTPQLKDFLKYLFGKYGDVALNDYRVIPSVKPKGSVKTPRIYQDVLSDIAKVNDYAEVWDVQLDANTVSVLGRQCQSLLVDNTSTHEFAANVDKAIAQYNKAE</sequence>
<dbReference type="Pfam" id="PF01547">
    <property type="entry name" value="SBP_bac_1"/>
    <property type="match status" value="1"/>
</dbReference>
<protein>
    <submittedName>
        <fullName evidence="2">Sugar ABC transporter substrate-binding protein</fullName>
    </submittedName>
</protein>
<dbReference type="Gene3D" id="3.40.190.10">
    <property type="entry name" value="Periplasmic binding protein-like II"/>
    <property type="match status" value="2"/>
</dbReference>
<dbReference type="InterPro" id="IPR050490">
    <property type="entry name" value="Bact_solute-bd_prot1"/>
</dbReference>
<dbReference type="Proteomes" id="UP000233731">
    <property type="component" value="Unassembled WGS sequence"/>
</dbReference>
<comment type="caution">
    <text evidence="2">The sequence shown here is derived from an EMBL/GenBank/DDBJ whole genome shotgun (WGS) entry which is preliminary data.</text>
</comment>
<name>A0A2N3R8U2_9BIFI</name>
<organism evidence="2 3">
    <name type="scientific">Bifidobacterium asteroides</name>
    <dbReference type="NCBI Taxonomy" id="1684"/>
    <lineage>
        <taxon>Bacteria</taxon>
        <taxon>Bacillati</taxon>
        <taxon>Actinomycetota</taxon>
        <taxon>Actinomycetes</taxon>
        <taxon>Bifidobacteriales</taxon>
        <taxon>Bifidobacteriaceae</taxon>
        <taxon>Bifidobacterium</taxon>
    </lineage>
</organism>
<dbReference type="EMBL" id="PCHJ01000018">
    <property type="protein sequence ID" value="PKV08210.1"/>
    <property type="molecule type" value="Genomic_DNA"/>
</dbReference>
<evidence type="ECO:0000313" key="3">
    <source>
        <dbReference type="Proteomes" id="UP000233731"/>
    </source>
</evidence>
<keyword evidence="1" id="KW-0732">Signal</keyword>
<dbReference type="InterPro" id="IPR006059">
    <property type="entry name" value="SBP"/>
</dbReference>
<dbReference type="PROSITE" id="PS51257">
    <property type="entry name" value="PROKAR_LIPOPROTEIN"/>
    <property type="match status" value="1"/>
</dbReference>